<dbReference type="EMBL" id="JARBHA010000014">
    <property type="protein sequence ID" value="KAJ9683429.1"/>
    <property type="molecule type" value="Genomic_DNA"/>
</dbReference>
<accession>A0AA38Z7Q5</accession>
<dbReference type="AlphaFoldDB" id="A0AA38Z7Q5"/>
<protein>
    <submittedName>
        <fullName evidence="1">Uncharacterized protein</fullName>
    </submittedName>
</protein>
<dbReference type="Proteomes" id="UP001168098">
    <property type="component" value="Unassembled WGS sequence"/>
</dbReference>
<comment type="caution">
    <text evidence="1">The sequence shown here is derived from an EMBL/GenBank/DDBJ whole genome shotgun (WGS) entry which is preliminary data.</text>
</comment>
<evidence type="ECO:0000313" key="2">
    <source>
        <dbReference type="Proteomes" id="UP001168098"/>
    </source>
</evidence>
<proteinExistence type="predicted"/>
<organism evidence="1 2">
    <name type="scientific">Vitis rotundifolia</name>
    <name type="common">Muscadine grape</name>
    <dbReference type="NCBI Taxonomy" id="103349"/>
    <lineage>
        <taxon>Eukaryota</taxon>
        <taxon>Viridiplantae</taxon>
        <taxon>Streptophyta</taxon>
        <taxon>Embryophyta</taxon>
        <taxon>Tracheophyta</taxon>
        <taxon>Spermatophyta</taxon>
        <taxon>Magnoliopsida</taxon>
        <taxon>eudicotyledons</taxon>
        <taxon>Gunneridae</taxon>
        <taxon>Pentapetalae</taxon>
        <taxon>rosids</taxon>
        <taxon>Vitales</taxon>
        <taxon>Vitaceae</taxon>
        <taxon>Viteae</taxon>
        <taxon>Vitis</taxon>
    </lineage>
</organism>
<name>A0AA38Z7Q5_VITRO</name>
<gene>
    <name evidence="1" type="ORF">PVL29_019141</name>
</gene>
<evidence type="ECO:0000313" key="1">
    <source>
        <dbReference type="EMBL" id="KAJ9683429.1"/>
    </source>
</evidence>
<reference evidence="1 2" key="1">
    <citation type="journal article" date="2023" name="BMC Biotechnol.">
        <title>Vitis rotundifolia cv Carlos genome sequencing.</title>
        <authorList>
            <person name="Huff M."/>
            <person name="Hulse-Kemp A."/>
            <person name="Scheffler B."/>
            <person name="Youngblood R."/>
            <person name="Simpson S."/>
            <person name="Babiker E."/>
            <person name="Staton M."/>
        </authorList>
    </citation>
    <scope>NUCLEOTIDE SEQUENCE [LARGE SCALE GENOMIC DNA]</scope>
    <source>
        <tissue evidence="1">Leaf</tissue>
    </source>
</reference>
<sequence length="102" mass="11408">MPCSEASQSRSCKEILGIHSSFLGHIEHVVAQVGHTWLGSRLHVQTELVREAQTKPKPNWRPRMMASNLSQDSQLTTHPQHACGCPFSCPLTVAMFMRKLIS</sequence>
<keyword evidence="2" id="KW-1185">Reference proteome</keyword>